<dbReference type="PANTHER" id="PTHR40038">
    <property type="entry name" value="MEMBRANE-ASSOCIATED PROTEIN TCAA"/>
    <property type="match status" value="1"/>
</dbReference>
<protein>
    <submittedName>
        <fullName evidence="4">YARHG domain-containing protein</fullName>
    </submittedName>
</protein>
<gene>
    <name evidence="4" type="ORF">GBZ86_13220</name>
</gene>
<keyword evidence="2" id="KW-0812">Transmembrane</keyword>
<feature type="compositionally biased region" description="Basic and acidic residues" evidence="1">
    <location>
        <begin position="231"/>
        <end position="249"/>
    </location>
</feature>
<reference evidence="4 5" key="1">
    <citation type="submission" date="2019-10" db="EMBL/GenBank/DDBJ databases">
        <title>The Genome Sequence of Clostridium tarantellae Isolated from Fish Brain.</title>
        <authorList>
            <person name="Bano L."/>
            <person name="Kiel M."/>
            <person name="Sales G."/>
            <person name="Doxey A.C."/>
            <person name="Mansfield M.J."/>
            <person name="Schiavone M."/>
            <person name="Rossetto O."/>
            <person name="Pirazzini M."/>
            <person name="Dobrindt U."/>
            <person name="Montecucco C."/>
        </authorList>
    </citation>
    <scope>NUCLEOTIDE SEQUENCE [LARGE SCALE GENOMIC DNA]</scope>
    <source>
        <strain evidence="4 5">DSM 3997</strain>
    </source>
</reference>
<feature type="region of interest" description="Disordered" evidence="1">
    <location>
        <begin position="231"/>
        <end position="256"/>
    </location>
</feature>
<dbReference type="PANTHER" id="PTHR40038:SF1">
    <property type="entry name" value="MEMBRANE-ASSOCIATED PROTEIN TCAA"/>
    <property type="match status" value="1"/>
</dbReference>
<dbReference type="OrthoDB" id="517663at2"/>
<keyword evidence="5" id="KW-1185">Reference proteome</keyword>
<dbReference type="RefSeq" id="WP_152891381.1">
    <property type="nucleotide sequence ID" value="NZ_WHJC01000285.1"/>
</dbReference>
<accession>A0A6I1MR96</accession>
<dbReference type="Pfam" id="PF13308">
    <property type="entry name" value="YARHG"/>
    <property type="match status" value="1"/>
</dbReference>
<evidence type="ECO:0000256" key="1">
    <source>
        <dbReference type="SAM" id="MobiDB-lite"/>
    </source>
</evidence>
<dbReference type="AlphaFoldDB" id="A0A6I1MR96"/>
<feature type="domain" description="YARHG" evidence="3">
    <location>
        <begin position="266"/>
        <end position="350"/>
    </location>
</feature>
<dbReference type="InterPro" id="IPR025582">
    <property type="entry name" value="YARHG_dom"/>
</dbReference>
<dbReference type="Gene3D" id="1.20.58.1690">
    <property type="match status" value="1"/>
</dbReference>
<name>A0A6I1MR96_9CLOT</name>
<proteinExistence type="predicted"/>
<evidence type="ECO:0000313" key="5">
    <source>
        <dbReference type="Proteomes" id="UP000430345"/>
    </source>
</evidence>
<comment type="caution">
    <text evidence="4">The sequence shown here is derived from an EMBL/GenBank/DDBJ whole genome shotgun (WGS) entry which is preliminary data.</text>
</comment>
<dbReference type="EMBL" id="WHJC01000285">
    <property type="protein sequence ID" value="MPQ44697.1"/>
    <property type="molecule type" value="Genomic_DNA"/>
</dbReference>
<dbReference type="SMART" id="SM01324">
    <property type="entry name" value="YARHG"/>
    <property type="match status" value="1"/>
</dbReference>
<evidence type="ECO:0000256" key="2">
    <source>
        <dbReference type="SAM" id="Phobius"/>
    </source>
</evidence>
<keyword evidence="2" id="KW-0472">Membrane</keyword>
<organism evidence="4 5">
    <name type="scientific">Clostridium tarantellae</name>
    <dbReference type="NCBI Taxonomy" id="39493"/>
    <lineage>
        <taxon>Bacteria</taxon>
        <taxon>Bacillati</taxon>
        <taxon>Bacillota</taxon>
        <taxon>Clostridia</taxon>
        <taxon>Eubacteriales</taxon>
        <taxon>Clostridiaceae</taxon>
        <taxon>Clostridium</taxon>
    </lineage>
</organism>
<evidence type="ECO:0000313" key="4">
    <source>
        <dbReference type="EMBL" id="MPQ44697.1"/>
    </source>
</evidence>
<keyword evidence="2" id="KW-1133">Transmembrane helix</keyword>
<sequence length="352" mass="40846">MKFCGKCGEPINEKLAFCGKCGEPIDKNKIGENQSIPILNNLNKDDSLYSFNKIDESMVNETINTSLKEKKPISKKKKVALIVISILVITILLLAMIFYKPIMAKIYEIKGDKNYIENKKIEYYCKSMEFNYDSNIIEKVSEVLNGLDNGEEILKDYEPLLSKKDFNNLMSNIYVNKAVKSFQNEDYEKTMEIIKDAENYGYNKSDFFYYDETKTKLDEIEAKKIAELDKKKAEEEKKKSEELDKERKANSSKNTPSVSYNIITTNGYIIPDSDIRYLNKSDLAGMSKATLALARNEIWARYGYIFKEEPFKSYFPRQSWYYPNAYVNASIEQLTDIEQYNVKLIKSIEDSM</sequence>
<evidence type="ECO:0000259" key="3">
    <source>
        <dbReference type="SMART" id="SM01324"/>
    </source>
</evidence>
<feature type="transmembrane region" description="Helical" evidence="2">
    <location>
        <begin position="79"/>
        <end position="99"/>
    </location>
</feature>
<dbReference type="Proteomes" id="UP000430345">
    <property type="component" value="Unassembled WGS sequence"/>
</dbReference>
<dbReference type="InterPro" id="IPR038434">
    <property type="entry name" value="YARHG_sf"/>
</dbReference>